<dbReference type="InterPro" id="IPR029044">
    <property type="entry name" value="Nucleotide-diphossugar_trans"/>
</dbReference>
<dbReference type="EMBL" id="JBEGIE010000044">
    <property type="protein sequence ID" value="MEV4912467.1"/>
    <property type="molecule type" value="Genomic_DNA"/>
</dbReference>
<evidence type="ECO:0000313" key="3">
    <source>
        <dbReference type="EMBL" id="MEV4912467.1"/>
    </source>
</evidence>
<accession>A0ABV3IDT3</accession>
<dbReference type="PANTHER" id="PTHR22916">
    <property type="entry name" value="GLYCOSYLTRANSFERASE"/>
    <property type="match status" value="1"/>
</dbReference>
<evidence type="ECO:0000313" key="4">
    <source>
        <dbReference type="Proteomes" id="UP001552502"/>
    </source>
</evidence>
<feature type="domain" description="Glycosyltransferase 2-like" evidence="2">
    <location>
        <begin position="7"/>
        <end position="113"/>
    </location>
</feature>
<gene>
    <name evidence="3" type="ORF">MRBLBA1_003280</name>
</gene>
<dbReference type="Proteomes" id="UP001552502">
    <property type="component" value="Unassembled WGS sequence"/>
</dbReference>
<dbReference type="InterPro" id="IPR001173">
    <property type="entry name" value="Glyco_trans_2-like"/>
</dbReference>
<dbReference type="SUPFAM" id="SSF53448">
    <property type="entry name" value="Nucleotide-diphospho-sugar transferases"/>
    <property type="match status" value="1"/>
</dbReference>
<dbReference type="Pfam" id="PF00535">
    <property type="entry name" value="Glycos_transf_2"/>
    <property type="match status" value="1"/>
</dbReference>
<comment type="similarity">
    <text evidence="1">Belongs to the glycosyltransferase 2 family.</text>
</comment>
<proteinExistence type="inferred from homology"/>
<keyword evidence="4" id="KW-1185">Reference proteome</keyword>
<protein>
    <submittedName>
        <fullName evidence="3">Glycosyltransferase family 2 protein</fullName>
    </submittedName>
</protein>
<sequence length="307" mass="35701">MPLPLVSVLIPTYNRPNYFKEALKSVLAQDYQNIEIIICDDSTNDETYLITAPLATSFQNLRYYKNNENLGGIRNFQAAFLRARGEYVNFLMDDDLFHPQKISEMMRYYLQDHEQKIKLITSYRQPIDGKGNFIPDFEFTRKRYVSPTTIDGIEAGTSMIIDSNWIGEPTTPLFRKKDLQGAFGTFHGHQYHSAVDMASWLTLLAQGSVLYIPDTLSYLRMHEDNIGKNINMKFYSAHDWFHMIFFAPRRGFLGDPKQLMGSAKGCLKYILCIYEAFSNEYDEAKKRTLKFYVMCLIKRIKELSKTI</sequence>
<evidence type="ECO:0000256" key="1">
    <source>
        <dbReference type="ARBA" id="ARBA00006739"/>
    </source>
</evidence>
<dbReference type="PANTHER" id="PTHR22916:SF3">
    <property type="entry name" value="UDP-GLCNAC:BETAGAL BETA-1,3-N-ACETYLGLUCOSAMINYLTRANSFERASE-LIKE PROTEIN 1"/>
    <property type="match status" value="1"/>
</dbReference>
<comment type="caution">
    <text evidence="3">The sequence shown here is derived from an EMBL/GenBank/DDBJ whole genome shotgun (WGS) entry which is preliminary data.</text>
</comment>
<organism evidence="3 4">
    <name type="scientific">Bacillus proteolyticus</name>
    <dbReference type="NCBI Taxonomy" id="2026192"/>
    <lineage>
        <taxon>Bacteria</taxon>
        <taxon>Bacillati</taxon>
        <taxon>Bacillota</taxon>
        <taxon>Bacilli</taxon>
        <taxon>Bacillales</taxon>
        <taxon>Bacillaceae</taxon>
        <taxon>Bacillus</taxon>
        <taxon>Bacillus cereus group</taxon>
    </lineage>
</organism>
<reference evidence="3 4" key="1">
    <citation type="journal article" date="2023" name="Proc. Natl. Acad. Sci. U.S.A.">
        <title>Bacterial tolerance to host-exuded specialized metabolites structures the maize root microbiome.</title>
        <authorList>
            <person name="Thoenen L."/>
            <person name="Giroud C."/>
            <person name="Kreuzer M."/>
            <person name="Waelchli J."/>
            <person name="Gfeller V."/>
            <person name="Deslandes-Herold G."/>
            <person name="Mateo P."/>
            <person name="Robert C.A.M."/>
            <person name="Ahrens C.H."/>
            <person name="Rubio-Somoza I."/>
            <person name="Bruggmann R."/>
            <person name="Erb M."/>
            <person name="Schlaeppi K."/>
        </authorList>
    </citation>
    <scope>NUCLEOTIDE SEQUENCE [LARGE SCALE GENOMIC DNA]</scope>
    <source>
        <strain evidence="3 4">LBA1-1-1.1</strain>
    </source>
</reference>
<evidence type="ECO:0000259" key="2">
    <source>
        <dbReference type="Pfam" id="PF00535"/>
    </source>
</evidence>
<dbReference type="RefSeq" id="WP_199638087.1">
    <property type="nucleotide sequence ID" value="NZ_JBEGIE010000044.1"/>
</dbReference>
<dbReference type="Gene3D" id="3.90.550.10">
    <property type="entry name" value="Spore Coat Polysaccharide Biosynthesis Protein SpsA, Chain A"/>
    <property type="match status" value="1"/>
</dbReference>
<name>A0ABV3IDT3_9BACI</name>